<dbReference type="PROSITE" id="PS51257">
    <property type="entry name" value="PROKAR_LIPOPROTEIN"/>
    <property type="match status" value="1"/>
</dbReference>
<dbReference type="Proteomes" id="UP000250245">
    <property type="component" value="Unassembled WGS sequence"/>
</dbReference>
<dbReference type="GeneID" id="55565547"/>
<accession>A0A2X2YWE8</accession>
<evidence type="ECO:0000256" key="4">
    <source>
        <dbReference type="SAM" id="SignalP"/>
    </source>
</evidence>
<dbReference type="Gene3D" id="2.60.40.2480">
    <property type="entry name" value="Periplasmic metal-binding protein Tp34-type"/>
    <property type="match status" value="1"/>
</dbReference>
<evidence type="ECO:0000313" key="6">
    <source>
        <dbReference type="EMBL" id="SQB64805.1"/>
    </source>
</evidence>
<reference evidence="6 7" key="1">
    <citation type="submission" date="2018-06" db="EMBL/GenBank/DDBJ databases">
        <authorList>
            <consortium name="Pathogen Informatics"/>
            <person name="Doyle S."/>
        </authorList>
    </citation>
    <scope>NUCLEOTIDE SEQUENCE [LARGE SCALE GENOMIC DNA]</scope>
    <source>
        <strain evidence="6 7">NCTC11820</strain>
    </source>
</reference>
<evidence type="ECO:0000313" key="7">
    <source>
        <dbReference type="Proteomes" id="UP000250245"/>
    </source>
</evidence>
<dbReference type="RefSeq" id="WP_004007050.1">
    <property type="nucleotide sequence ID" value="NZ_CAMUDJ010000004.1"/>
</dbReference>
<dbReference type="AlphaFoldDB" id="A0A2X2YWE8"/>
<feature type="compositionally biased region" description="Polar residues" evidence="3">
    <location>
        <begin position="38"/>
        <end position="51"/>
    </location>
</feature>
<evidence type="ECO:0000313" key="8">
    <source>
        <dbReference type="Proteomes" id="UP000553981"/>
    </source>
</evidence>
<feature type="chain" id="PRO_5044071720" evidence="4">
    <location>
        <begin position="23"/>
        <end position="216"/>
    </location>
</feature>
<evidence type="ECO:0000256" key="3">
    <source>
        <dbReference type="SAM" id="MobiDB-lite"/>
    </source>
</evidence>
<keyword evidence="2 4" id="KW-0732">Signal</keyword>
<protein>
    <submittedName>
        <fullName evidence="5">Iron transporter</fullName>
    </submittedName>
    <submittedName>
        <fullName evidence="6">Pathogen-specific membrane antigen</fullName>
    </submittedName>
</protein>
<dbReference type="EMBL" id="UASJ01000001">
    <property type="protein sequence ID" value="SQB64805.1"/>
    <property type="molecule type" value="Genomic_DNA"/>
</dbReference>
<feature type="region of interest" description="Disordered" evidence="3">
    <location>
        <begin position="20"/>
        <end position="71"/>
    </location>
</feature>
<feature type="signal peptide" evidence="4">
    <location>
        <begin position="1"/>
        <end position="22"/>
    </location>
</feature>
<proteinExistence type="inferred from homology"/>
<evidence type="ECO:0000313" key="5">
    <source>
        <dbReference type="EMBL" id="NMW87441.1"/>
    </source>
</evidence>
<dbReference type="InterPro" id="IPR038482">
    <property type="entry name" value="Tp34-type_sf"/>
</dbReference>
<dbReference type="EMBL" id="JABCUI010000003">
    <property type="protein sequence ID" value="NMW87441.1"/>
    <property type="molecule type" value="Genomic_DNA"/>
</dbReference>
<evidence type="ECO:0000256" key="2">
    <source>
        <dbReference type="ARBA" id="ARBA00022729"/>
    </source>
</evidence>
<sequence>MKKKLLALAAVLALGASLSGCGGNSANNQAKPQDSKPAASSEQEQPETPSDPNVVGIKEIPVGDSGEQSNGPLNVNVVYFQAVDMEHGSMKMPPASESDMHFEIDVSTNEKAEEFGYPADTFMPYLDDLKVVVKDQKTGEETDLGTMMPMIAVDGPHYGNNIKLKPGLYDVTITIPSPADKFMLHTGKDSSAVKGRFWKEPLKFEFKNWQWDGQIL</sequence>
<name>A0A2X2YWE8_9ACTO</name>
<evidence type="ECO:0000256" key="1">
    <source>
        <dbReference type="ARBA" id="ARBA00010013"/>
    </source>
</evidence>
<organism evidence="6 7">
    <name type="scientific">Mobiluncus curtisii</name>
    <dbReference type="NCBI Taxonomy" id="2051"/>
    <lineage>
        <taxon>Bacteria</taxon>
        <taxon>Bacillati</taxon>
        <taxon>Actinomycetota</taxon>
        <taxon>Actinomycetes</taxon>
        <taxon>Actinomycetales</taxon>
        <taxon>Actinomycetaceae</taxon>
        <taxon>Mobiluncus</taxon>
    </lineage>
</organism>
<dbReference type="InterPro" id="IPR018470">
    <property type="entry name" value="Metal-bd_Tp34-typ"/>
</dbReference>
<dbReference type="Pfam" id="PF10634">
    <property type="entry name" value="Iron_transport"/>
    <property type="match status" value="1"/>
</dbReference>
<dbReference type="OMA" id="GRFWTEP"/>
<comment type="similarity">
    <text evidence="1">Belongs to the UPF0423 family.</text>
</comment>
<gene>
    <name evidence="6" type="primary">tpd</name>
    <name evidence="5" type="ORF">HHJ67_06695</name>
    <name evidence="6" type="ORF">NCTC11820_01159</name>
</gene>
<dbReference type="Proteomes" id="UP000553981">
    <property type="component" value="Unassembled WGS sequence"/>
</dbReference>
<reference evidence="5 8" key="2">
    <citation type="submission" date="2020-04" db="EMBL/GenBank/DDBJ databases">
        <title>Antimicrobial susceptibility and clonality of vaginal-derived multi-drug resistant Mobiluncus isolates in China.</title>
        <authorList>
            <person name="Zhang X."/>
        </authorList>
    </citation>
    <scope>NUCLEOTIDE SEQUENCE [LARGE SCALE GENOMIC DNA]</scope>
    <source>
        <strain evidence="5 8">19</strain>
    </source>
</reference>